<proteinExistence type="predicted"/>
<dbReference type="Proteomes" id="UP000189981">
    <property type="component" value="Unassembled WGS sequence"/>
</dbReference>
<dbReference type="AlphaFoldDB" id="A0A1T5BZ81"/>
<name>A0A1T5BZ81_9SPHI</name>
<organism evidence="1 2">
    <name type="scientific">Daejeonella lutea</name>
    <dbReference type="NCBI Taxonomy" id="572036"/>
    <lineage>
        <taxon>Bacteria</taxon>
        <taxon>Pseudomonadati</taxon>
        <taxon>Bacteroidota</taxon>
        <taxon>Sphingobacteriia</taxon>
        <taxon>Sphingobacteriales</taxon>
        <taxon>Sphingobacteriaceae</taxon>
        <taxon>Daejeonella</taxon>
    </lineage>
</organism>
<sequence length="81" mass="9039">MLCSKRPKPKSLNRVGDFTNYNAMKTLKNIDGLTELDVCEQRKINGGESLWYYLGHAIGKTYRYVADSLGNSCDCSCPASK</sequence>
<dbReference type="STRING" id="572036.SAMN05661099_1720"/>
<reference evidence="2" key="1">
    <citation type="submission" date="2017-02" db="EMBL/GenBank/DDBJ databases">
        <authorList>
            <person name="Varghese N."/>
            <person name="Submissions S."/>
        </authorList>
    </citation>
    <scope>NUCLEOTIDE SEQUENCE [LARGE SCALE GENOMIC DNA]</scope>
    <source>
        <strain evidence="2">DSM 22385</strain>
    </source>
</reference>
<protein>
    <submittedName>
        <fullName evidence="1">Uncharacterized protein</fullName>
    </submittedName>
</protein>
<accession>A0A1T5BZ81</accession>
<evidence type="ECO:0000313" key="2">
    <source>
        <dbReference type="Proteomes" id="UP000189981"/>
    </source>
</evidence>
<keyword evidence="2" id="KW-1185">Reference proteome</keyword>
<gene>
    <name evidence="1" type="ORF">SAMN05661099_1720</name>
</gene>
<dbReference type="EMBL" id="FUYR01000001">
    <property type="protein sequence ID" value="SKB52190.1"/>
    <property type="molecule type" value="Genomic_DNA"/>
</dbReference>
<evidence type="ECO:0000313" key="1">
    <source>
        <dbReference type="EMBL" id="SKB52190.1"/>
    </source>
</evidence>